<gene>
    <name evidence="10" type="ORF">MEA186_24322</name>
</gene>
<evidence type="ECO:0000256" key="2">
    <source>
        <dbReference type="ARBA" id="ARBA00009306"/>
    </source>
</evidence>
<keyword evidence="3" id="KW-0813">Transport</keyword>
<dbReference type="SUPFAM" id="SSF161098">
    <property type="entry name" value="MetI-like"/>
    <property type="match status" value="1"/>
</dbReference>
<dbReference type="PANTHER" id="PTHR43227:SF8">
    <property type="entry name" value="DIACETYLCHITOBIOSE UPTAKE SYSTEM PERMEASE PROTEIN DASB"/>
    <property type="match status" value="1"/>
</dbReference>
<keyword evidence="7 8" id="KW-0472">Membrane</keyword>
<keyword evidence="4" id="KW-1003">Cell membrane</keyword>
<feature type="transmembrane region" description="Helical" evidence="8">
    <location>
        <begin position="93"/>
        <end position="112"/>
    </location>
</feature>
<evidence type="ECO:0000256" key="8">
    <source>
        <dbReference type="SAM" id="Phobius"/>
    </source>
</evidence>
<reference evidence="10 11" key="1">
    <citation type="journal article" date="2012" name="J. Bacteriol.">
        <title>Draft Genome Sequence of Plant Growth-Promoting Rhizobium Mesorhizobium amorphae, Isolated from Zinc-Lead Mine Tailings.</title>
        <authorList>
            <person name="Hao X."/>
            <person name="Lin Y."/>
            <person name="Johnstone L."/>
            <person name="Baltrus D.A."/>
            <person name="Miller S.J."/>
            <person name="Wei G."/>
            <person name="Rensing C."/>
        </authorList>
    </citation>
    <scope>NUCLEOTIDE SEQUENCE [LARGE SCALE GENOMIC DNA]</scope>
    <source>
        <strain evidence="10 11">CCNWGS0123</strain>
    </source>
</reference>
<keyword evidence="11" id="KW-1185">Reference proteome</keyword>
<evidence type="ECO:0000256" key="4">
    <source>
        <dbReference type="ARBA" id="ARBA00022475"/>
    </source>
</evidence>
<comment type="similarity">
    <text evidence="2">Belongs to the binding-protein-dependent transport system permease family.</text>
</comment>
<dbReference type="PANTHER" id="PTHR43227">
    <property type="entry name" value="BLL4140 PROTEIN"/>
    <property type="match status" value="1"/>
</dbReference>
<organism evidence="10 11">
    <name type="scientific">Mesorhizobium amorphae CCNWGS0123</name>
    <dbReference type="NCBI Taxonomy" id="1082933"/>
    <lineage>
        <taxon>Bacteria</taxon>
        <taxon>Pseudomonadati</taxon>
        <taxon>Pseudomonadota</taxon>
        <taxon>Alphaproteobacteria</taxon>
        <taxon>Hyphomicrobiales</taxon>
        <taxon>Phyllobacteriaceae</taxon>
        <taxon>Mesorhizobium</taxon>
    </lineage>
</organism>
<dbReference type="Gene3D" id="1.10.3720.10">
    <property type="entry name" value="MetI-like"/>
    <property type="match status" value="1"/>
</dbReference>
<dbReference type="GO" id="GO:0005886">
    <property type="term" value="C:plasma membrane"/>
    <property type="evidence" value="ECO:0007669"/>
    <property type="project" value="UniProtKB-SubCell"/>
</dbReference>
<keyword evidence="6 8" id="KW-1133">Transmembrane helix</keyword>
<evidence type="ECO:0000313" key="11">
    <source>
        <dbReference type="Proteomes" id="UP000002949"/>
    </source>
</evidence>
<keyword evidence="5 8" id="KW-0812">Transmembrane</keyword>
<proteinExistence type="inferred from homology"/>
<accession>G6YFW0</accession>
<dbReference type="Proteomes" id="UP000002949">
    <property type="component" value="Unassembled WGS sequence"/>
</dbReference>
<dbReference type="EMBL" id="AGSN01000168">
    <property type="protein sequence ID" value="EHH09375.1"/>
    <property type="molecule type" value="Genomic_DNA"/>
</dbReference>
<evidence type="ECO:0000313" key="10">
    <source>
        <dbReference type="EMBL" id="EHH09375.1"/>
    </source>
</evidence>
<name>G6YFW0_9HYPH</name>
<feature type="non-terminal residue" evidence="10">
    <location>
        <position position="113"/>
    </location>
</feature>
<evidence type="ECO:0000256" key="3">
    <source>
        <dbReference type="ARBA" id="ARBA00022448"/>
    </source>
</evidence>
<protein>
    <recommendedName>
        <fullName evidence="9">ABC transmembrane type-1 domain-containing protein</fullName>
    </recommendedName>
</protein>
<evidence type="ECO:0000256" key="6">
    <source>
        <dbReference type="ARBA" id="ARBA00022989"/>
    </source>
</evidence>
<dbReference type="InterPro" id="IPR050809">
    <property type="entry name" value="UgpAE/MalFG_permease"/>
</dbReference>
<dbReference type="eggNOG" id="COG1175">
    <property type="taxonomic scope" value="Bacteria"/>
</dbReference>
<sequence length="113" mass="12024">MAPLPFLAPALFALLAFRLLPAGWLVQQSLSGPQGEFAGLDNFEFLFTAPSFANTLQATLTFVAVTVPLQTAIAFGLALLFAENSRIFSPLRVLVFLPVFVPSSVAAILWGAA</sequence>
<dbReference type="InterPro" id="IPR035906">
    <property type="entry name" value="MetI-like_sf"/>
</dbReference>
<evidence type="ECO:0000256" key="7">
    <source>
        <dbReference type="ARBA" id="ARBA00023136"/>
    </source>
</evidence>
<comment type="subcellular location">
    <subcellularLocation>
        <location evidence="1">Cell membrane</location>
        <topology evidence="1">Multi-pass membrane protein</topology>
    </subcellularLocation>
</comment>
<dbReference type="AlphaFoldDB" id="G6YFW0"/>
<feature type="transmembrane region" description="Helical" evidence="8">
    <location>
        <begin position="55"/>
        <end position="81"/>
    </location>
</feature>
<evidence type="ECO:0000256" key="1">
    <source>
        <dbReference type="ARBA" id="ARBA00004651"/>
    </source>
</evidence>
<feature type="domain" description="ABC transmembrane type-1" evidence="9">
    <location>
        <begin position="56"/>
        <end position="113"/>
    </location>
</feature>
<dbReference type="PROSITE" id="PS50928">
    <property type="entry name" value="ABC_TM1"/>
    <property type="match status" value="1"/>
</dbReference>
<dbReference type="GO" id="GO:0055085">
    <property type="term" value="P:transmembrane transport"/>
    <property type="evidence" value="ECO:0007669"/>
    <property type="project" value="InterPro"/>
</dbReference>
<evidence type="ECO:0000259" key="9">
    <source>
        <dbReference type="PROSITE" id="PS50928"/>
    </source>
</evidence>
<evidence type="ECO:0000256" key="5">
    <source>
        <dbReference type="ARBA" id="ARBA00022692"/>
    </source>
</evidence>
<dbReference type="InterPro" id="IPR000515">
    <property type="entry name" value="MetI-like"/>
</dbReference>